<feature type="region of interest" description="Disordered" evidence="1">
    <location>
        <begin position="83"/>
        <end position="177"/>
    </location>
</feature>
<feature type="compositionally biased region" description="Acidic residues" evidence="1">
    <location>
        <begin position="167"/>
        <end position="177"/>
    </location>
</feature>
<evidence type="ECO:0000256" key="1">
    <source>
        <dbReference type="SAM" id="MobiDB-lite"/>
    </source>
</evidence>
<name>A0AAD7AIS1_9AGAR</name>
<protein>
    <submittedName>
        <fullName evidence="2">Uncharacterized protein</fullName>
    </submittedName>
</protein>
<sequence length="177" mass="18431">MSTFQAEISKTIDKIHEATIETYKVALANNTPLTAEKYSIALNNAAFYLSLFAEAAQQQFGMNITEEECRARALNVIPPASASGNGAAGHSLDIDAHNTPTHSPNPIPAAAAAAPSTPTHTPTPNPAAMPGTPTPNPHPAAATTAAPGTPTPNTDPNTTLFPGFQMSEDEESILFPM</sequence>
<organism evidence="2 3">
    <name type="scientific">Mycena albidolilacea</name>
    <dbReference type="NCBI Taxonomy" id="1033008"/>
    <lineage>
        <taxon>Eukaryota</taxon>
        <taxon>Fungi</taxon>
        <taxon>Dikarya</taxon>
        <taxon>Basidiomycota</taxon>
        <taxon>Agaricomycotina</taxon>
        <taxon>Agaricomycetes</taxon>
        <taxon>Agaricomycetidae</taxon>
        <taxon>Agaricales</taxon>
        <taxon>Marasmiineae</taxon>
        <taxon>Mycenaceae</taxon>
        <taxon>Mycena</taxon>
    </lineage>
</organism>
<feature type="compositionally biased region" description="Low complexity" evidence="1">
    <location>
        <begin position="139"/>
        <end position="159"/>
    </location>
</feature>
<feature type="compositionally biased region" description="Low complexity" evidence="1">
    <location>
        <begin position="102"/>
        <end position="120"/>
    </location>
</feature>
<dbReference type="Proteomes" id="UP001218218">
    <property type="component" value="Unassembled WGS sequence"/>
</dbReference>
<proteinExistence type="predicted"/>
<gene>
    <name evidence="2" type="ORF">DFH08DRAFT_952611</name>
</gene>
<evidence type="ECO:0000313" key="2">
    <source>
        <dbReference type="EMBL" id="KAJ7359484.1"/>
    </source>
</evidence>
<dbReference type="EMBL" id="JARIHO010000006">
    <property type="protein sequence ID" value="KAJ7359484.1"/>
    <property type="molecule type" value="Genomic_DNA"/>
</dbReference>
<reference evidence="2" key="1">
    <citation type="submission" date="2023-03" db="EMBL/GenBank/DDBJ databases">
        <title>Massive genome expansion in bonnet fungi (Mycena s.s.) driven by repeated elements and novel gene families across ecological guilds.</title>
        <authorList>
            <consortium name="Lawrence Berkeley National Laboratory"/>
            <person name="Harder C.B."/>
            <person name="Miyauchi S."/>
            <person name="Viragh M."/>
            <person name="Kuo A."/>
            <person name="Thoen E."/>
            <person name="Andreopoulos B."/>
            <person name="Lu D."/>
            <person name="Skrede I."/>
            <person name="Drula E."/>
            <person name="Henrissat B."/>
            <person name="Morin E."/>
            <person name="Kohler A."/>
            <person name="Barry K."/>
            <person name="LaButti K."/>
            <person name="Morin E."/>
            <person name="Salamov A."/>
            <person name="Lipzen A."/>
            <person name="Mereny Z."/>
            <person name="Hegedus B."/>
            <person name="Baldrian P."/>
            <person name="Stursova M."/>
            <person name="Weitz H."/>
            <person name="Taylor A."/>
            <person name="Grigoriev I.V."/>
            <person name="Nagy L.G."/>
            <person name="Martin F."/>
            <person name="Kauserud H."/>
        </authorList>
    </citation>
    <scope>NUCLEOTIDE SEQUENCE</scope>
    <source>
        <strain evidence="2">CBHHK002</strain>
    </source>
</reference>
<evidence type="ECO:0000313" key="3">
    <source>
        <dbReference type="Proteomes" id="UP001218218"/>
    </source>
</evidence>
<dbReference type="AlphaFoldDB" id="A0AAD7AIS1"/>
<accession>A0AAD7AIS1</accession>
<keyword evidence="3" id="KW-1185">Reference proteome</keyword>
<comment type="caution">
    <text evidence="2">The sequence shown here is derived from an EMBL/GenBank/DDBJ whole genome shotgun (WGS) entry which is preliminary data.</text>
</comment>
<feature type="compositionally biased region" description="Pro residues" evidence="1">
    <location>
        <begin position="121"/>
        <end position="138"/>
    </location>
</feature>